<feature type="region of interest" description="Disordered" evidence="4">
    <location>
        <begin position="211"/>
        <end position="266"/>
    </location>
</feature>
<feature type="region of interest" description="Disordered" evidence="4">
    <location>
        <begin position="439"/>
        <end position="527"/>
    </location>
</feature>
<dbReference type="PANTHER" id="PTHR46231">
    <property type="entry name" value="ANKYRIN REPEAT AND BTB/POZ DOMAIN-CONTAINING PROTEIN 1"/>
    <property type="match status" value="1"/>
</dbReference>
<accession>A0A835T3Q1</accession>
<name>A0A835T3Q1_CHLIN</name>
<keyword evidence="3" id="KW-0040">ANK repeat</keyword>
<feature type="compositionally biased region" description="Gly residues" evidence="4">
    <location>
        <begin position="689"/>
        <end position="703"/>
    </location>
</feature>
<dbReference type="Proteomes" id="UP000650467">
    <property type="component" value="Unassembled WGS sequence"/>
</dbReference>
<comment type="pathway">
    <text evidence="1">Protein modification; protein ubiquitination.</text>
</comment>
<evidence type="ECO:0000313" key="6">
    <source>
        <dbReference type="EMBL" id="KAG2436472.1"/>
    </source>
</evidence>
<keyword evidence="2" id="KW-0677">Repeat</keyword>
<organism evidence="6 7">
    <name type="scientific">Chlamydomonas incerta</name>
    <dbReference type="NCBI Taxonomy" id="51695"/>
    <lineage>
        <taxon>Eukaryota</taxon>
        <taxon>Viridiplantae</taxon>
        <taxon>Chlorophyta</taxon>
        <taxon>core chlorophytes</taxon>
        <taxon>Chlorophyceae</taxon>
        <taxon>CS clade</taxon>
        <taxon>Chlamydomonadales</taxon>
        <taxon>Chlamydomonadaceae</taxon>
        <taxon>Chlamydomonas</taxon>
    </lineage>
</organism>
<feature type="compositionally biased region" description="Gly residues" evidence="4">
    <location>
        <begin position="307"/>
        <end position="324"/>
    </location>
</feature>
<evidence type="ECO:0000259" key="5">
    <source>
        <dbReference type="PROSITE" id="PS50097"/>
    </source>
</evidence>
<keyword evidence="7" id="KW-1185">Reference proteome</keyword>
<dbReference type="EMBL" id="JAEHOC010000013">
    <property type="protein sequence ID" value="KAG2436472.1"/>
    <property type="molecule type" value="Genomic_DNA"/>
</dbReference>
<feature type="compositionally biased region" description="Gly residues" evidence="4">
    <location>
        <begin position="338"/>
        <end position="372"/>
    </location>
</feature>
<comment type="caution">
    <text evidence="6">The sequence shown here is derived from an EMBL/GenBank/DDBJ whole genome shotgun (WGS) entry which is preliminary data.</text>
</comment>
<dbReference type="AlphaFoldDB" id="A0A835T3Q1"/>
<feature type="compositionally biased region" description="Low complexity" evidence="4">
    <location>
        <begin position="721"/>
        <end position="730"/>
    </location>
</feature>
<dbReference type="SMART" id="SM00225">
    <property type="entry name" value="BTB"/>
    <property type="match status" value="1"/>
</dbReference>
<dbReference type="OrthoDB" id="539040at2759"/>
<evidence type="ECO:0000256" key="3">
    <source>
        <dbReference type="ARBA" id="ARBA00023043"/>
    </source>
</evidence>
<feature type="compositionally biased region" description="Gly residues" evidence="4">
    <location>
        <begin position="455"/>
        <end position="475"/>
    </location>
</feature>
<feature type="compositionally biased region" description="Acidic residues" evidence="4">
    <location>
        <begin position="508"/>
        <end position="517"/>
    </location>
</feature>
<evidence type="ECO:0000313" key="7">
    <source>
        <dbReference type="Proteomes" id="UP000650467"/>
    </source>
</evidence>
<dbReference type="GO" id="GO:0005737">
    <property type="term" value="C:cytoplasm"/>
    <property type="evidence" value="ECO:0007669"/>
    <property type="project" value="TreeGrafter"/>
</dbReference>
<dbReference type="PANTHER" id="PTHR46231:SF1">
    <property type="entry name" value="ANKYRIN REPEAT AND BTB_POZ DOMAIN-CONTAINING PROTEIN 1"/>
    <property type="match status" value="1"/>
</dbReference>
<dbReference type="Gene3D" id="3.30.710.10">
    <property type="entry name" value="Potassium Channel Kv1.1, Chain A"/>
    <property type="match status" value="1"/>
</dbReference>
<dbReference type="Pfam" id="PF00651">
    <property type="entry name" value="BTB"/>
    <property type="match status" value="1"/>
</dbReference>
<dbReference type="PROSITE" id="PS50097">
    <property type="entry name" value="BTB"/>
    <property type="match status" value="1"/>
</dbReference>
<feature type="region of interest" description="Disordered" evidence="4">
    <location>
        <begin position="689"/>
        <end position="732"/>
    </location>
</feature>
<dbReference type="InterPro" id="IPR044515">
    <property type="entry name" value="ABTB1"/>
</dbReference>
<feature type="compositionally biased region" description="Low complexity" evidence="4">
    <location>
        <begin position="243"/>
        <end position="254"/>
    </location>
</feature>
<dbReference type="InterPro" id="IPR000210">
    <property type="entry name" value="BTB/POZ_dom"/>
</dbReference>
<proteinExistence type="predicted"/>
<dbReference type="CDD" id="cd18186">
    <property type="entry name" value="BTB_POZ_ZBTB_KLHL-like"/>
    <property type="match status" value="1"/>
</dbReference>
<evidence type="ECO:0000256" key="4">
    <source>
        <dbReference type="SAM" id="MobiDB-lite"/>
    </source>
</evidence>
<evidence type="ECO:0000256" key="2">
    <source>
        <dbReference type="ARBA" id="ARBA00022737"/>
    </source>
</evidence>
<protein>
    <recommendedName>
        <fullName evidence="5">BTB domain-containing protein</fullName>
    </recommendedName>
</protein>
<feature type="region of interest" description="Disordered" evidence="4">
    <location>
        <begin position="301"/>
        <end position="380"/>
    </location>
</feature>
<dbReference type="SUPFAM" id="SSF54695">
    <property type="entry name" value="POZ domain"/>
    <property type="match status" value="1"/>
</dbReference>
<gene>
    <name evidence="6" type="ORF">HXX76_006773</name>
</gene>
<feature type="domain" description="BTB" evidence="5">
    <location>
        <begin position="737"/>
        <end position="802"/>
    </location>
</feature>
<reference evidence="6" key="1">
    <citation type="journal article" date="2020" name="bioRxiv">
        <title>Comparative genomics of Chlamydomonas.</title>
        <authorList>
            <person name="Craig R.J."/>
            <person name="Hasan A.R."/>
            <person name="Ness R.W."/>
            <person name="Keightley P.D."/>
        </authorList>
    </citation>
    <scope>NUCLEOTIDE SEQUENCE</scope>
    <source>
        <strain evidence="6">SAG 7.73</strain>
    </source>
</reference>
<sequence length="921" mass="91325">MRAQRASVEIHFQKAGFTKGGYAQVISRAEGAQVGIGFRGTVDAVKLAGGRVDAQRLPVCQSISKREGPRMRPLRPWFRAACFDPFTGHVLMAEAERDPAGWPRFCNVVRLDAANLVTDVVDSSAIRAYLQHYTSTTLAAAASATVASTDPAVAASAAAAATAAANASAGFTHILHMASDGQGGVYFVTGDESRARCAILKLTLPDEWRAGVTSGASVPGGEGSRRSPQHATAHGKRPRHDTASSASTTTSSTSRKSETPDVRVSMVLPAAPSTDITGLTWDARSESLLFSTPTAIYRMPQLSSPRGGAGGGGGGGAAAGGGGVSAATEQEDGEAGARAGGGATGEGSGGSGSRNTGSGGAQGPSGAGGGAAEGSQRSRLREAGAAAATAATAAAVAAVAAGSGLLVTALPSAAAVAAAAIAAIPQPPVLLLVAGKEGERAPASGPDGNPLATGTGTGGGTGDAGGTGGTASGGSEGREVNSSAPAAGDLGESGREGGASATPALDGRDEDEDEESPDTPPPEVAASDARFSAIGGVCVDAEGNIYIIDNGSFYDRHIYKMSCGTNGVLPVANAPPGCTVQTQVSGWGNTGNILGCPAILDNGVLVACSDPFDNGFDNWQEWDGDERCPEGMLLLVDVGARPPMGHPSAVTCVAAAIAAAAAALGVHAVGGAAAGTFLVGGGGNGGGSAGNGGGGGKSNGNGSRGRRHTPPGLATTGGSGAVASTSASTGRWQPGSADLTIVVGSRSFSVHRGVIAACSGYCRQRLADSGGSTGQLDLPDADADAFALLLRWLYTGATLIPATHAQAVAELADRLLLPPELCRAAQSQVLAAVTPETVVDTLLWAERLGAAASEMLRELKSWYVNHRDQVMDVAAESVRQLEDKSPALARELLEAAAAGAAAAAAEAAAGQGSSPKRARVQ</sequence>
<dbReference type="InterPro" id="IPR011333">
    <property type="entry name" value="SKP1/BTB/POZ_sf"/>
</dbReference>
<evidence type="ECO:0000256" key="1">
    <source>
        <dbReference type="ARBA" id="ARBA00004906"/>
    </source>
</evidence>
<dbReference type="GO" id="GO:0000151">
    <property type="term" value="C:ubiquitin ligase complex"/>
    <property type="evidence" value="ECO:0007669"/>
    <property type="project" value="TreeGrafter"/>
</dbReference>